<organism evidence="1">
    <name type="scientific">marine metagenome</name>
    <dbReference type="NCBI Taxonomy" id="408172"/>
    <lineage>
        <taxon>unclassified sequences</taxon>
        <taxon>metagenomes</taxon>
        <taxon>ecological metagenomes</taxon>
    </lineage>
</organism>
<proteinExistence type="predicted"/>
<gene>
    <name evidence="1" type="ORF">METZ01_LOCUS313922</name>
</gene>
<sequence>MKTLWLVFGLLVTSALGLTEAEFQKLHRELQPNPKATWRTIPWKTSVLDAQAAAAREEKPIFIWAMDGHPLGCT</sequence>
<dbReference type="EMBL" id="UINC01100761">
    <property type="protein sequence ID" value="SVC61068.1"/>
    <property type="molecule type" value="Genomic_DNA"/>
</dbReference>
<name>A0A382NKQ1_9ZZZZ</name>
<protein>
    <submittedName>
        <fullName evidence="1">Uncharacterized protein</fullName>
    </submittedName>
</protein>
<reference evidence="1" key="1">
    <citation type="submission" date="2018-05" db="EMBL/GenBank/DDBJ databases">
        <authorList>
            <person name="Lanie J.A."/>
            <person name="Ng W.-L."/>
            <person name="Kazmierczak K.M."/>
            <person name="Andrzejewski T.M."/>
            <person name="Davidsen T.M."/>
            <person name="Wayne K.J."/>
            <person name="Tettelin H."/>
            <person name="Glass J.I."/>
            <person name="Rusch D."/>
            <person name="Podicherti R."/>
            <person name="Tsui H.-C.T."/>
            <person name="Winkler M.E."/>
        </authorList>
    </citation>
    <scope>NUCLEOTIDE SEQUENCE</scope>
</reference>
<evidence type="ECO:0000313" key="1">
    <source>
        <dbReference type="EMBL" id="SVC61068.1"/>
    </source>
</evidence>
<accession>A0A382NKQ1</accession>
<dbReference type="AlphaFoldDB" id="A0A382NKQ1"/>